<reference evidence="3 4" key="1">
    <citation type="journal article" date="2009" name="Environ. Microbiol.">
        <title>Genome sequence of Desulfobacterium autotrophicum HRM2, a marine sulfate reducer oxidizing organic carbon completely to carbon dioxide.</title>
        <authorList>
            <person name="Strittmatter A.W."/>
            <person name="Liesegang H."/>
            <person name="Rabus R."/>
            <person name="Decker I."/>
            <person name="Amann J."/>
            <person name="Andres S."/>
            <person name="Henne A."/>
            <person name="Fricke W.F."/>
            <person name="Martinez-Arias R."/>
            <person name="Bartels D."/>
            <person name="Goesmann A."/>
            <person name="Krause L."/>
            <person name="Puehler A."/>
            <person name="Klenk H.P."/>
            <person name="Richter M."/>
            <person name="Schuler M."/>
            <person name="Gloeckner F.O."/>
            <person name="Meyerdierks A."/>
            <person name="Gottschalk G."/>
            <person name="Amann R."/>
        </authorList>
    </citation>
    <scope>NUCLEOTIDE SEQUENCE [LARGE SCALE GENOMIC DNA]</scope>
    <source>
        <strain evidence="4">ATCC 43914 / DSM 3382 / HRM2</strain>
    </source>
</reference>
<dbReference type="Gene3D" id="1.20.1600.10">
    <property type="entry name" value="Outer membrane efflux proteins (OEP)"/>
    <property type="match status" value="1"/>
</dbReference>
<dbReference type="AlphaFoldDB" id="C0QE77"/>
<dbReference type="RefSeq" id="WP_012662445.1">
    <property type="nucleotide sequence ID" value="NC_012108.1"/>
</dbReference>
<feature type="signal peptide" evidence="2">
    <location>
        <begin position="1"/>
        <end position="25"/>
    </location>
</feature>
<dbReference type="SUPFAM" id="SSF56954">
    <property type="entry name" value="Outer membrane efflux proteins (OEP)"/>
    <property type="match status" value="1"/>
</dbReference>
<dbReference type="OrthoDB" id="9783163at2"/>
<gene>
    <name evidence="3" type="ordered locus">HRM2_00710</name>
</gene>
<name>C0QE77_DESAH</name>
<comment type="subcellular location">
    <subcellularLocation>
        <location evidence="2">Cell membrane</location>
        <topology evidence="2">Lipid-anchor</topology>
    </subcellularLocation>
</comment>
<protein>
    <submittedName>
        <fullName evidence="3">Proton-shuffling outer membrane efflux protein (OprM-like)</fullName>
    </submittedName>
</protein>
<proteinExistence type="inferred from homology"/>
<keyword evidence="2" id="KW-0564">Palmitate</keyword>
<dbReference type="STRING" id="177437.HRM2_00710"/>
<dbReference type="Pfam" id="PF02321">
    <property type="entry name" value="OEP"/>
    <property type="match status" value="2"/>
</dbReference>
<dbReference type="PANTHER" id="PTHR30203:SF33">
    <property type="entry name" value="BLR4455 PROTEIN"/>
    <property type="match status" value="1"/>
</dbReference>
<dbReference type="PROSITE" id="PS51257">
    <property type="entry name" value="PROKAR_LIPOPROTEIN"/>
    <property type="match status" value="1"/>
</dbReference>
<evidence type="ECO:0000256" key="2">
    <source>
        <dbReference type="RuleBase" id="RU362097"/>
    </source>
</evidence>
<sequence length="486" mass="53064">MNKNKMVSYTLIGVYAFLLTGCALGPDFQPPVPPDVAGYTSTPLTPNFEASPTMLGDPQNIIKGERPTKYWWEGMGVEKLDMLISEALEHNPTLMAAAASLRQAQELYAAKAGSTLYPQAEANLTGQRQRFNPNSSGLIDDARQFGLYNASLGVTYTFDLAGGNRRALEALAARSDYQQFQLEGARLTLVANIVTTAIAQARLKRQTEIIENILTSQENQIELTLERIRLGHGEPDDALALQTQLEQTRAQLTPLRYQLQQNNHFLAVLVGRAPGERLLPSFTLEDFTLPPELPLLIPSELVHARPDILGAEALLHASNAEYGVAVSKLYPQLNLSADLGSQALTTGALFGGGSAVWSLVGQLTQPLFKPGLPAEKRAALSAFDAAAANYQSVVLEALRNVADVLRALENDSKRLEALSAADLAAEKSLESAQRRYRLGATSYYDLLIAQQQRLQTELDLTEGQAKRLVNTAAFYQAMGLDHRFDQ</sequence>
<accession>C0QE77</accession>
<dbReference type="eggNOG" id="COG1538">
    <property type="taxonomic scope" value="Bacteria"/>
</dbReference>
<dbReference type="EMBL" id="CP001087">
    <property type="protein sequence ID" value="ACN13194.1"/>
    <property type="molecule type" value="Genomic_DNA"/>
</dbReference>
<dbReference type="NCBIfam" id="TIGR01845">
    <property type="entry name" value="outer_NodT"/>
    <property type="match status" value="1"/>
</dbReference>
<evidence type="ECO:0000256" key="1">
    <source>
        <dbReference type="ARBA" id="ARBA00007613"/>
    </source>
</evidence>
<dbReference type="GO" id="GO:0005886">
    <property type="term" value="C:plasma membrane"/>
    <property type="evidence" value="ECO:0007669"/>
    <property type="project" value="UniProtKB-SubCell"/>
</dbReference>
<keyword evidence="2" id="KW-0812">Transmembrane</keyword>
<keyword evidence="2" id="KW-1134">Transmembrane beta strand</keyword>
<evidence type="ECO:0000313" key="4">
    <source>
        <dbReference type="Proteomes" id="UP000000442"/>
    </source>
</evidence>
<keyword evidence="2" id="KW-0732">Signal</keyword>
<keyword evidence="2" id="KW-0472">Membrane</keyword>
<dbReference type="PANTHER" id="PTHR30203">
    <property type="entry name" value="OUTER MEMBRANE CATION EFFLUX PROTEIN"/>
    <property type="match status" value="1"/>
</dbReference>
<dbReference type="Proteomes" id="UP000000442">
    <property type="component" value="Chromosome"/>
</dbReference>
<evidence type="ECO:0000313" key="3">
    <source>
        <dbReference type="EMBL" id="ACN13194.1"/>
    </source>
</evidence>
<keyword evidence="2" id="KW-0449">Lipoprotein</keyword>
<dbReference type="Gene3D" id="2.20.200.10">
    <property type="entry name" value="Outer membrane efflux proteins (OEP)"/>
    <property type="match status" value="1"/>
</dbReference>
<dbReference type="InterPro" id="IPR003423">
    <property type="entry name" value="OMP_efflux"/>
</dbReference>
<comment type="similarity">
    <text evidence="1 2">Belongs to the outer membrane factor (OMF) (TC 1.B.17) family.</text>
</comment>
<organism evidence="3 4">
    <name type="scientific">Desulforapulum autotrophicum (strain ATCC 43914 / DSM 3382 / VKM B-1955 / HRM2)</name>
    <name type="common">Desulfobacterium autotrophicum</name>
    <dbReference type="NCBI Taxonomy" id="177437"/>
    <lineage>
        <taxon>Bacteria</taxon>
        <taxon>Pseudomonadati</taxon>
        <taxon>Thermodesulfobacteriota</taxon>
        <taxon>Desulfobacteria</taxon>
        <taxon>Desulfobacterales</taxon>
        <taxon>Desulfobacteraceae</taxon>
        <taxon>Desulforapulum</taxon>
    </lineage>
</organism>
<keyword evidence="4" id="KW-1185">Reference proteome</keyword>
<dbReference type="HOGENOM" id="CLU_012817_13_0_7"/>
<dbReference type="GO" id="GO:0015562">
    <property type="term" value="F:efflux transmembrane transporter activity"/>
    <property type="evidence" value="ECO:0007669"/>
    <property type="project" value="InterPro"/>
</dbReference>
<dbReference type="InterPro" id="IPR010131">
    <property type="entry name" value="MdtP/NodT-like"/>
</dbReference>
<feature type="chain" id="PRO_5001437440" evidence="2">
    <location>
        <begin position="26"/>
        <end position="486"/>
    </location>
</feature>
<dbReference type="KEGG" id="dat:HRM2_00710"/>